<evidence type="ECO:0000256" key="8">
    <source>
        <dbReference type="SAM" id="SignalP"/>
    </source>
</evidence>
<feature type="domain" description="Cytochrome c" evidence="9">
    <location>
        <begin position="74"/>
        <end position="172"/>
    </location>
</feature>
<dbReference type="Gene3D" id="1.10.760.10">
    <property type="entry name" value="Cytochrome c-like domain"/>
    <property type="match status" value="1"/>
</dbReference>
<name>A0ABT0BTH0_9SPHN</name>
<dbReference type="PROSITE" id="PS51007">
    <property type="entry name" value="CYTC"/>
    <property type="match status" value="1"/>
</dbReference>
<dbReference type="RefSeq" id="WP_243922903.1">
    <property type="nucleotide sequence ID" value="NZ_JALHLG010000031.1"/>
</dbReference>
<keyword evidence="2 6" id="KW-0349">Heme</keyword>
<dbReference type="PROSITE" id="PS51257">
    <property type="entry name" value="PROKAR_LIPOPROTEIN"/>
    <property type="match status" value="1"/>
</dbReference>
<keyword evidence="3 6" id="KW-0479">Metal-binding</keyword>
<feature type="chain" id="PRO_5045995100" evidence="8">
    <location>
        <begin position="24"/>
        <end position="172"/>
    </location>
</feature>
<evidence type="ECO:0000256" key="4">
    <source>
        <dbReference type="ARBA" id="ARBA00022982"/>
    </source>
</evidence>
<evidence type="ECO:0000256" key="7">
    <source>
        <dbReference type="SAM" id="MobiDB-lite"/>
    </source>
</evidence>
<evidence type="ECO:0000256" key="1">
    <source>
        <dbReference type="ARBA" id="ARBA00022448"/>
    </source>
</evidence>
<feature type="signal peptide" evidence="8">
    <location>
        <begin position="1"/>
        <end position="23"/>
    </location>
</feature>
<evidence type="ECO:0000256" key="6">
    <source>
        <dbReference type="PROSITE-ProRule" id="PRU00433"/>
    </source>
</evidence>
<evidence type="ECO:0000256" key="2">
    <source>
        <dbReference type="ARBA" id="ARBA00022617"/>
    </source>
</evidence>
<feature type="region of interest" description="Disordered" evidence="7">
    <location>
        <begin position="23"/>
        <end position="62"/>
    </location>
</feature>
<dbReference type="SUPFAM" id="SSF46626">
    <property type="entry name" value="Cytochrome c"/>
    <property type="match status" value="1"/>
</dbReference>
<organism evidence="10 11">
    <name type="scientific">Novosphingobium beihaiensis</name>
    <dbReference type="NCBI Taxonomy" id="2930389"/>
    <lineage>
        <taxon>Bacteria</taxon>
        <taxon>Pseudomonadati</taxon>
        <taxon>Pseudomonadota</taxon>
        <taxon>Alphaproteobacteria</taxon>
        <taxon>Sphingomonadales</taxon>
        <taxon>Sphingomonadaceae</taxon>
        <taxon>Novosphingobium</taxon>
    </lineage>
</organism>
<dbReference type="Proteomes" id="UP001202281">
    <property type="component" value="Unassembled WGS sequence"/>
</dbReference>
<dbReference type="PRINTS" id="PR00604">
    <property type="entry name" value="CYTCHRMECIAB"/>
</dbReference>
<evidence type="ECO:0000256" key="5">
    <source>
        <dbReference type="ARBA" id="ARBA00023004"/>
    </source>
</evidence>
<comment type="caution">
    <text evidence="10">The sequence shown here is derived from an EMBL/GenBank/DDBJ whole genome shotgun (WGS) entry which is preliminary data.</text>
</comment>
<keyword evidence="5 6" id="KW-0408">Iron</keyword>
<keyword evidence="1" id="KW-0813">Transport</keyword>
<gene>
    <name evidence="10" type="ORF">MTR66_16085</name>
</gene>
<dbReference type="EMBL" id="JALHLG010000031">
    <property type="protein sequence ID" value="MCJ2188327.1"/>
    <property type="molecule type" value="Genomic_DNA"/>
</dbReference>
<protein>
    <submittedName>
        <fullName evidence="10">C-type cytochrome</fullName>
    </submittedName>
</protein>
<keyword evidence="4" id="KW-0249">Electron transport</keyword>
<evidence type="ECO:0000256" key="3">
    <source>
        <dbReference type="ARBA" id="ARBA00022723"/>
    </source>
</evidence>
<dbReference type="PANTHER" id="PTHR11961">
    <property type="entry name" value="CYTOCHROME C"/>
    <property type="match status" value="1"/>
</dbReference>
<proteinExistence type="predicted"/>
<dbReference type="InterPro" id="IPR002327">
    <property type="entry name" value="Cyt_c_1A/1B"/>
</dbReference>
<sequence>MHFRKLAVALPLALLAACGGSGSDEDSTAAAPEAAAPANEAANEAPAPETPATPAETVTPQAAASTEVAAATAVPATKAPAAFAVCRACHSVEPGKNGVGPTLFGIVGSTAGEVPGYAFSPALKKSGIVWDREKLDTWLQGPMKMVPGTKMVITVPDAARRKALIDYLETLK</sequence>
<keyword evidence="11" id="KW-1185">Reference proteome</keyword>
<feature type="compositionally biased region" description="Low complexity" evidence="7">
    <location>
        <begin position="28"/>
        <end position="62"/>
    </location>
</feature>
<accession>A0ABT0BTH0</accession>
<evidence type="ECO:0000313" key="10">
    <source>
        <dbReference type="EMBL" id="MCJ2188327.1"/>
    </source>
</evidence>
<keyword evidence="8" id="KW-0732">Signal</keyword>
<dbReference type="InterPro" id="IPR036909">
    <property type="entry name" value="Cyt_c-like_dom_sf"/>
</dbReference>
<evidence type="ECO:0000313" key="11">
    <source>
        <dbReference type="Proteomes" id="UP001202281"/>
    </source>
</evidence>
<dbReference type="InterPro" id="IPR009056">
    <property type="entry name" value="Cyt_c-like_dom"/>
</dbReference>
<reference evidence="10 11" key="1">
    <citation type="submission" date="2022-04" db="EMBL/GenBank/DDBJ databases">
        <title>Identification of a novel bacterium isolated from mangrove sediments.</title>
        <authorList>
            <person name="Pan X."/>
        </authorList>
    </citation>
    <scope>NUCLEOTIDE SEQUENCE [LARGE SCALE GENOMIC DNA]</scope>
    <source>
        <strain evidence="10 11">B2638</strain>
    </source>
</reference>
<evidence type="ECO:0000259" key="9">
    <source>
        <dbReference type="PROSITE" id="PS51007"/>
    </source>
</evidence>